<gene>
    <name evidence="2" type="ORF">ACFQKB_22875</name>
</gene>
<evidence type="ECO:0000313" key="3">
    <source>
        <dbReference type="Proteomes" id="UP001596380"/>
    </source>
</evidence>
<keyword evidence="1" id="KW-1133">Transmembrane helix</keyword>
<dbReference type="Pfam" id="PF07332">
    <property type="entry name" value="Phage_holin_3_6"/>
    <property type="match status" value="1"/>
</dbReference>
<dbReference type="EMBL" id="JBHSXS010000014">
    <property type="protein sequence ID" value="MFC6882617.1"/>
    <property type="molecule type" value="Genomic_DNA"/>
</dbReference>
<keyword evidence="1" id="KW-0812">Transmembrane</keyword>
<evidence type="ECO:0000256" key="1">
    <source>
        <dbReference type="SAM" id="Phobius"/>
    </source>
</evidence>
<reference evidence="3" key="1">
    <citation type="journal article" date="2019" name="Int. J. Syst. Evol. Microbiol.">
        <title>The Global Catalogue of Microorganisms (GCM) 10K type strain sequencing project: providing services to taxonomists for standard genome sequencing and annotation.</title>
        <authorList>
            <consortium name="The Broad Institute Genomics Platform"/>
            <consortium name="The Broad Institute Genome Sequencing Center for Infectious Disease"/>
            <person name="Wu L."/>
            <person name="Ma J."/>
        </authorList>
    </citation>
    <scope>NUCLEOTIDE SEQUENCE [LARGE SCALE GENOMIC DNA]</scope>
    <source>
        <strain evidence="3">JCM 3369</strain>
    </source>
</reference>
<dbReference type="Proteomes" id="UP001596380">
    <property type="component" value="Unassembled WGS sequence"/>
</dbReference>
<sequence length="125" mass="13355">MSKSRQPERVDENDPVEQNIALARHVLDAAQREVWSKARRRLPAVRLAAVAGTLGVAATAASYRLNVLLLEKKLPPEVAALVATAVYGSGAGAAAVAASRKWRGHPAPLPTDTARQVTEILTDRD</sequence>
<proteinExistence type="predicted"/>
<dbReference type="RefSeq" id="WP_160822384.1">
    <property type="nucleotide sequence ID" value="NZ_JBHSXS010000014.1"/>
</dbReference>
<protein>
    <submittedName>
        <fullName evidence="2">Phage holin family protein</fullName>
    </submittedName>
</protein>
<name>A0ABW2CLD7_9ACTN</name>
<feature type="transmembrane region" description="Helical" evidence="1">
    <location>
        <begin position="47"/>
        <end position="66"/>
    </location>
</feature>
<accession>A0ABW2CLD7</accession>
<keyword evidence="3" id="KW-1185">Reference proteome</keyword>
<organism evidence="2 3">
    <name type="scientific">Actinomadura yumaensis</name>
    <dbReference type="NCBI Taxonomy" id="111807"/>
    <lineage>
        <taxon>Bacteria</taxon>
        <taxon>Bacillati</taxon>
        <taxon>Actinomycetota</taxon>
        <taxon>Actinomycetes</taxon>
        <taxon>Streptosporangiales</taxon>
        <taxon>Thermomonosporaceae</taxon>
        <taxon>Actinomadura</taxon>
    </lineage>
</organism>
<evidence type="ECO:0000313" key="2">
    <source>
        <dbReference type="EMBL" id="MFC6882617.1"/>
    </source>
</evidence>
<keyword evidence="1" id="KW-0472">Membrane</keyword>
<dbReference type="InterPro" id="IPR009937">
    <property type="entry name" value="Phage_holin_3_6"/>
</dbReference>
<comment type="caution">
    <text evidence="2">The sequence shown here is derived from an EMBL/GenBank/DDBJ whole genome shotgun (WGS) entry which is preliminary data.</text>
</comment>
<feature type="transmembrane region" description="Helical" evidence="1">
    <location>
        <begin position="78"/>
        <end position="98"/>
    </location>
</feature>